<dbReference type="Proteomes" id="UP000013827">
    <property type="component" value="Unassembled WGS sequence"/>
</dbReference>
<dbReference type="Pfam" id="PF07859">
    <property type="entry name" value="Abhydrolase_3"/>
    <property type="match status" value="1"/>
</dbReference>
<dbReference type="InterPro" id="IPR013094">
    <property type="entry name" value="AB_hydrolase_3"/>
</dbReference>
<accession>A0A0D3IF96</accession>
<sequence>MSTKDSKPRPSVPVPSHEYIARRRLEAAPAAMQMQRDDKLVPSFPVDPAATQQQIALEHLAFQDASQGPLVPEDFFAPGRPQRITCAKSLGACYGSCCFTEHPWAVCCGGNNVVTCAWSYLCLPCWKPDTYTKPQFICLPCCCPVAQLCVPCFCWATPEERCAALRWCCNKGSVAAGRGPGSFYWKSPPTVSESEAFGGAAGPWASRMPWWCHGCLSHLPYCRGCCSGRSFDAAPPNAFARVMEACFGLADTCRCFRCCLMVSCSFMQGRARSVAASTHVCEPGIYAPNGEEFGGSWIFPSSFERLPTPPGTLGRDGQPLSTNVAEGAPGSRVIMWVHGGGNIGTMVRLYTSAVGFALADNTGQVVLMPAWPAASTEPWPAAVVQLCRCYRSLVRLYGAKNVVVMGDSSGGGMALATLILGTSYLGEGNLPPPAGVGLSSPWAALSDAAGKTASAVKFDPVAGGYSPQNFVPTEEEPVAPLGWGDYLPSGLPAAFNLPGYAYATSARRDADSLVSPNVATEEELRAAARPDSVWVAHGGQEVFSDTMSELACALDKESTRTTHTRCHAGTLHESHVMKTMPHDAMLVAPSFDFGCGRGRGDPHIWEPTVAWMRMLRWLHHLGPEWLEGGTPPFGTAWEHVR</sequence>
<protein>
    <recommendedName>
        <fullName evidence="2">Alpha/beta hydrolase fold-3 domain-containing protein</fullName>
    </recommendedName>
</protein>
<keyword evidence="1" id="KW-0378">Hydrolase</keyword>
<evidence type="ECO:0000259" key="2">
    <source>
        <dbReference type="Pfam" id="PF07859"/>
    </source>
</evidence>
<feature type="domain" description="Alpha/beta hydrolase fold-3" evidence="2">
    <location>
        <begin position="334"/>
        <end position="451"/>
    </location>
</feature>
<dbReference type="GO" id="GO:0016787">
    <property type="term" value="F:hydrolase activity"/>
    <property type="evidence" value="ECO:0007669"/>
    <property type="project" value="UniProtKB-KW"/>
</dbReference>
<dbReference type="Gene3D" id="3.40.50.1820">
    <property type="entry name" value="alpha/beta hydrolase"/>
    <property type="match status" value="1"/>
</dbReference>
<dbReference type="SUPFAM" id="SSF53474">
    <property type="entry name" value="alpha/beta-Hydrolases"/>
    <property type="match status" value="1"/>
</dbReference>
<dbReference type="HOGENOM" id="CLU_443084_0_0_1"/>
<dbReference type="PANTHER" id="PTHR48081:SF8">
    <property type="entry name" value="ALPHA_BETA HYDROLASE FOLD-3 DOMAIN-CONTAINING PROTEIN-RELATED"/>
    <property type="match status" value="1"/>
</dbReference>
<dbReference type="InterPro" id="IPR050300">
    <property type="entry name" value="GDXG_lipolytic_enzyme"/>
</dbReference>
<reference evidence="4" key="1">
    <citation type="journal article" date="2013" name="Nature">
        <title>Pan genome of the phytoplankton Emiliania underpins its global distribution.</title>
        <authorList>
            <person name="Read B.A."/>
            <person name="Kegel J."/>
            <person name="Klute M.J."/>
            <person name="Kuo A."/>
            <person name="Lefebvre S.C."/>
            <person name="Maumus F."/>
            <person name="Mayer C."/>
            <person name="Miller J."/>
            <person name="Monier A."/>
            <person name="Salamov A."/>
            <person name="Young J."/>
            <person name="Aguilar M."/>
            <person name="Claverie J.M."/>
            <person name="Frickenhaus S."/>
            <person name="Gonzalez K."/>
            <person name="Herman E.K."/>
            <person name="Lin Y.C."/>
            <person name="Napier J."/>
            <person name="Ogata H."/>
            <person name="Sarno A.F."/>
            <person name="Shmutz J."/>
            <person name="Schroeder D."/>
            <person name="de Vargas C."/>
            <person name="Verret F."/>
            <person name="von Dassow P."/>
            <person name="Valentin K."/>
            <person name="Van de Peer Y."/>
            <person name="Wheeler G."/>
            <person name="Dacks J.B."/>
            <person name="Delwiche C.F."/>
            <person name="Dyhrman S.T."/>
            <person name="Glockner G."/>
            <person name="John U."/>
            <person name="Richards T."/>
            <person name="Worden A.Z."/>
            <person name="Zhang X."/>
            <person name="Grigoriev I.V."/>
            <person name="Allen A.E."/>
            <person name="Bidle K."/>
            <person name="Borodovsky M."/>
            <person name="Bowler C."/>
            <person name="Brownlee C."/>
            <person name="Cock J.M."/>
            <person name="Elias M."/>
            <person name="Gladyshev V.N."/>
            <person name="Groth M."/>
            <person name="Guda C."/>
            <person name="Hadaegh A."/>
            <person name="Iglesias-Rodriguez M.D."/>
            <person name="Jenkins J."/>
            <person name="Jones B.M."/>
            <person name="Lawson T."/>
            <person name="Leese F."/>
            <person name="Lindquist E."/>
            <person name="Lobanov A."/>
            <person name="Lomsadze A."/>
            <person name="Malik S.B."/>
            <person name="Marsh M.E."/>
            <person name="Mackinder L."/>
            <person name="Mock T."/>
            <person name="Mueller-Roeber B."/>
            <person name="Pagarete A."/>
            <person name="Parker M."/>
            <person name="Probert I."/>
            <person name="Quesneville H."/>
            <person name="Raines C."/>
            <person name="Rensing S.A."/>
            <person name="Riano-Pachon D.M."/>
            <person name="Richier S."/>
            <person name="Rokitta S."/>
            <person name="Shiraiwa Y."/>
            <person name="Soanes D.M."/>
            <person name="van der Giezen M."/>
            <person name="Wahlund T.M."/>
            <person name="Williams B."/>
            <person name="Wilson W."/>
            <person name="Wolfe G."/>
            <person name="Wurch L.L."/>
        </authorList>
    </citation>
    <scope>NUCLEOTIDE SEQUENCE</scope>
</reference>
<dbReference type="PANTHER" id="PTHR48081">
    <property type="entry name" value="AB HYDROLASE SUPERFAMILY PROTEIN C4A8.06C"/>
    <property type="match status" value="1"/>
</dbReference>
<dbReference type="AlphaFoldDB" id="A0A0D3IF96"/>
<proteinExistence type="predicted"/>
<dbReference type="GeneID" id="17256077"/>
<evidence type="ECO:0000313" key="3">
    <source>
        <dbReference type="EnsemblProtists" id="EOD09931"/>
    </source>
</evidence>
<dbReference type="EnsemblProtists" id="EOD09931">
    <property type="protein sequence ID" value="EOD09931"/>
    <property type="gene ID" value="EMIHUDRAFT_446241"/>
</dbReference>
<evidence type="ECO:0000256" key="1">
    <source>
        <dbReference type="ARBA" id="ARBA00022801"/>
    </source>
</evidence>
<dbReference type="RefSeq" id="XP_005762360.1">
    <property type="nucleotide sequence ID" value="XM_005762303.1"/>
</dbReference>
<dbReference type="eggNOG" id="KOG1515">
    <property type="taxonomic scope" value="Eukaryota"/>
</dbReference>
<reference evidence="3" key="2">
    <citation type="submission" date="2024-10" db="UniProtKB">
        <authorList>
            <consortium name="EnsemblProtists"/>
        </authorList>
    </citation>
    <scope>IDENTIFICATION</scope>
</reference>
<dbReference type="STRING" id="2903.R1DGN7"/>
<name>A0A0D3IF96_EMIH1</name>
<dbReference type="PaxDb" id="2903-EOD09931"/>
<evidence type="ECO:0000313" key="4">
    <source>
        <dbReference type="Proteomes" id="UP000013827"/>
    </source>
</evidence>
<keyword evidence="4" id="KW-1185">Reference proteome</keyword>
<dbReference type="InterPro" id="IPR029058">
    <property type="entry name" value="AB_hydrolase_fold"/>
</dbReference>
<organism evidence="3 4">
    <name type="scientific">Emiliania huxleyi (strain CCMP1516)</name>
    <dbReference type="NCBI Taxonomy" id="280463"/>
    <lineage>
        <taxon>Eukaryota</taxon>
        <taxon>Haptista</taxon>
        <taxon>Haptophyta</taxon>
        <taxon>Prymnesiophyceae</taxon>
        <taxon>Isochrysidales</taxon>
        <taxon>Noelaerhabdaceae</taxon>
        <taxon>Emiliania</taxon>
    </lineage>
</organism>
<dbReference type="KEGG" id="ehx:EMIHUDRAFT_446241"/>